<reference evidence="13" key="1">
    <citation type="submission" date="2025-08" db="UniProtKB">
        <authorList>
            <consortium name="RefSeq"/>
        </authorList>
    </citation>
    <scope>IDENTIFICATION</scope>
    <source>
        <tissue evidence="13">Stem</tissue>
    </source>
</reference>
<dbReference type="Gramene" id="MELO3C008235.2.1">
    <property type="protein sequence ID" value="MELO3C008235.2.1"/>
    <property type="gene ID" value="MELO3C008235.2"/>
</dbReference>
<evidence type="ECO:0000256" key="1">
    <source>
        <dbReference type="ARBA" id="ARBA00001936"/>
    </source>
</evidence>
<evidence type="ECO:0000313" key="12">
    <source>
        <dbReference type="Proteomes" id="UP001652600"/>
    </source>
</evidence>
<evidence type="ECO:0000313" key="13">
    <source>
        <dbReference type="RefSeq" id="XP_008441392.2"/>
    </source>
</evidence>
<evidence type="ECO:0000256" key="5">
    <source>
        <dbReference type="ARBA" id="ARBA00022801"/>
    </source>
</evidence>
<feature type="compositionally biased region" description="Basic residues" evidence="10">
    <location>
        <begin position="28"/>
        <end position="38"/>
    </location>
</feature>
<keyword evidence="4" id="KW-0479">Metal-binding</keyword>
<comment type="cofactor">
    <cofactor evidence="2">
        <name>Mg(2+)</name>
        <dbReference type="ChEBI" id="CHEBI:18420"/>
    </cofactor>
</comment>
<keyword evidence="5 9" id="KW-0378">Hydrolase</keyword>
<evidence type="ECO:0000256" key="4">
    <source>
        <dbReference type="ARBA" id="ARBA00022723"/>
    </source>
</evidence>
<dbReference type="RefSeq" id="XP_008441392.2">
    <property type="nucleotide sequence ID" value="XM_008443170.3"/>
</dbReference>
<accession>A0A1S3B3Z7</accession>
<dbReference type="CDD" id="cd00143">
    <property type="entry name" value="PP2Cc"/>
    <property type="match status" value="1"/>
</dbReference>
<evidence type="ECO:0000256" key="10">
    <source>
        <dbReference type="SAM" id="MobiDB-lite"/>
    </source>
</evidence>
<dbReference type="InterPro" id="IPR015655">
    <property type="entry name" value="PP2C"/>
</dbReference>
<evidence type="ECO:0000256" key="3">
    <source>
        <dbReference type="ARBA" id="ARBA00013081"/>
    </source>
</evidence>
<keyword evidence="6" id="KW-0460">Magnesium</keyword>
<dbReference type="InterPro" id="IPR001932">
    <property type="entry name" value="PPM-type_phosphatase-like_dom"/>
</dbReference>
<keyword evidence="12" id="KW-1185">Reference proteome</keyword>
<evidence type="ECO:0000259" key="11">
    <source>
        <dbReference type="PROSITE" id="PS51746"/>
    </source>
</evidence>
<dbReference type="InterPro" id="IPR000222">
    <property type="entry name" value="PP2C_BS"/>
</dbReference>
<dbReference type="SUPFAM" id="SSF81606">
    <property type="entry name" value="PP2C-like"/>
    <property type="match status" value="1"/>
</dbReference>
<evidence type="ECO:0000256" key="9">
    <source>
        <dbReference type="RuleBase" id="RU003465"/>
    </source>
</evidence>
<gene>
    <name evidence="13" type="primary">LOC103485522</name>
</gene>
<dbReference type="PROSITE" id="PS51746">
    <property type="entry name" value="PPM_2"/>
    <property type="match status" value="1"/>
</dbReference>
<feature type="compositionally biased region" description="Basic and acidic residues" evidence="10">
    <location>
        <begin position="39"/>
        <end position="53"/>
    </location>
</feature>
<protein>
    <recommendedName>
        <fullName evidence="3">protein-serine/threonine phosphatase</fullName>
        <ecNumber evidence="3">3.1.3.16</ecNumber>
    </recommendedName>
</protein>
<proteinExistence type="inferred from homology"/>
<dbReference type="Proteomes" id="UP001652600">
    <property type="component" value="Chromosome 3"/>
</dbReference>
<evidence type="ECO:0000256" key="8">
    <source>
        <dbReference type="ARBA" id="ARBA00023211"/>
    </source>
</evidence>
<dbReference type="SMART" id="SM00332">
    <property type="entry name" value="PP2Cc"/>
    <property type="match status" value="1"/>
</dbReference>
<dbReference type="GO" id="GO:0046872">
    <property type="term" value="F:metal ion binding"/>
    <property type="evidence" value="ECO:0007669"/>
    <property type="project" value="UniProtKB-KW"/>
</dbReference>
<comment type="similarity">
    <text evidence="9">Belongs to the PP2C family.</text>
</comment>
<dbReference type="eggNOG" id="KOG0698">
    <property type="taxonomic scope" value="Eukaryota"/>
</dbReference>
<evidence type="ECO:0000256" key="7">
    <source>
        <dbReference type="ARBA" id="ARBA00022912"/>
    </source>
</evidence>
<evidence type="ECO:0000256" key="2">
    <source>
        <dbReference type="ARBA" id="ARBA00001946"/>
    </source>
</evidence>
<dbReference type="Gene3D" id="3.60.40.10">
    <property type="entry name" value="PPM-type phosphatase domain"/>
    <property type="match status" value="1"/>
</dbReference>
<sequence>MDFLHLKDASTTADDSNRSSSSSSSSGGRKRCRMHSVSRRCENEDHENRGQRNDDDDDDDDEDNVVVDDDVKYGVTSVCGRRREMEDMVSVHLYFTNQKNLPQIPIHFFGVFDGHGCSHVSMSCMNRMHEIVKEEIDEKELGETEEWKKIMRRSFRRMDEEVMEYANKIKQRDAAVAGSSSSSSQNNSCRCELQTPSRYDTVGSTALVLLLMPHKLIIANCGDSRAVLSRKTTGIFPLSSDHKPDRPDELSRIESGGGHVIYWEGARVLGVLAMSRAIGDSSLKPYVIPEPEVVIMDRRMEDEFIILATDGLWDVVTNETACDVVRACMQAQQPSVGSMGGGSDKTCSDASILLTKLAIAKHSSDNISIVVIDLGTHHQHHHC</sequence>
<dbReference type="Pfam" id="PF00481">
    <property type="entry name" value="PP2C"/>
    <property type="match status" value="1"/>
</dbReference>
<dbReference type="PANTHER" id="PTHR47992">
    <property type="entry name" value="PROTEIN PHOSPHATASE"/>
    <property type="match status" value="1"/>
</dbReference>
<comment type="cofactor">
    <cofactor evidence="1">
        <name>Mn(2+)</name>
        <dbReference type="ChEBI" id="CHEBI:29035"/>
    </cofactor>
</comment>
<feature type="domain" description="PPM-type phosphatase" evidence="11">
    <location>
        <begin position="72"/>
        <end position="374"/>
    </location>
</feature>
<dbReference type="PROSITE" id="PS01032">
    <property type="entry name" value="PPM_1"/>
    <property type="match status" value="1"/>
</dbReference>
<feature type="compositionally biased region" description="Acidic residues" evidence="10">
    <location>
        <begin position="54"/>
        <end position="66"/>
    </location>
</feature>
<dbReference type="KEGG" id="cmo:103485522"/>
<dbReference type="InterPro" id="IPR036457">
    <property type="entry name" value="PPM-type-like_dom_sf"/>
</dbReference>
<feature type="compositionally biased region" description="Low complexity" evidence="10">
    <location>
        <begin position="9"/>
        <end position="27"/>
    </location>
</feature>
<keyword evidence="8" id="KW-0464">Manganese</keyword>
<name>A0A1S3B3Z7_CUCME</name>
<organism evidence="12 13">
    <name type="scientific">Cucumis melo</name>
    <name type="common">Muskmelon</name>
    <dbReference type="NCBI Taxonomy" id="3656"/>
    <lineage>
        <taxon>Eukaryota</taxon>
        <taxon>Viridiplantae</taxon>
        <taxon>Streptophyta</taxon>
        <taxon>Embryophyta</taxon>
        <taxon>Tracheophyta</taxon>
        <taxon>Spermatophyta</taxon>
        <taxon>Magnoliopsida</taxon>
        <taxon>eudicotyledons</taxon>
        <taxon>Gunneridae</taxon>
        <taxon>Pentapetalae</taxon>
        <taxon>rosids</taxon>
        <taxon>fabids</taxon>
        <taxon>Cucurbitales</taxon>
        <taxon>Cucurbitaceae</taxon>
        <taxon>Benincaseae</taxon>
        <taxon>Cucumis</taxon>
    </lineage>
</organism>
<dbReference type="AlphaFoldDB" id="A0A1S3B3Z7"/>
<dbReference type="GO" id="GO:0004722">
    <property type="term" value="F:protein serine/threonine phosphatase activity"/>
    <property type="evidence" value="ECO:0007669"/>
    <property type="project" value="UniProtKB-EC"/>
</dbReference>
<keyword evidence="7 9" id="KW-0904">Protein phosphatase</keyword>
<dbReference type="EC" id="3.1.3.16" evidence="3"/>
<dbReference type="InParanoid" id="A0A1S3B3Z7"/>
<feature type="region of interest" description="Disordered" evidence="10">
    <location>
        <begin position="1"/>
        <end position="66"/>
    </location>
</feature>
<evidence type="ECO:0000256" key="6">
    <source>
        <dbReference type="ARBA" id="ARBA00022842"/>
    </source>
</evidence>
<dbReference type="GeneID" id="103485522"/>